<dbReference type="EMBL" id="SJJR01000003">
    <property type="protein sequence ID" value="TCB99078.1"/>
    <property type="molecule type" value="Genomic_DNA"/>
</dbReference>
<reference evidence="1 2" key="1">
    <citation type="submission" date="2019-02" db="EMBL/GenBank/DDBJ databases">
        <title>Jishengella sp. nov., isolated from a root of Zingiber montanum.</title>
        <authorList>
            <person name="Kuncharoen N."/>
            <person name="Kudo T."/>
            <person name="Masahiro Y."/>
            <person name="Ohkuma M."/>
            <person name="Tanasupawat S."/>
        </authorList>
    </citation>
    <scope>NUCLEOTIDE SEQUENCE [LARGE SCALE GENOMIC DNA]</scope>
    <source>
        <strain evidence="1 2">PLAI 1-1</strain>
    </source>
</reference>
<organism evidence="1 2">
    <name type="scientific">Micromonospora zingiberis</name>
    <dbReference type="NCBI Taxonomy" id="2053011"/>
    <lineage>
        <taxon>Bacteria</taxon>
        <taxon>Bacillati</taxon>
        <taxon>Actinomycetota</taxon>
        <taxon>Actinomycetes</taxon>
        <taxon>Micromonosporales</taxon>
        <taxon>Micromonosporaceae</taxon>
        <taxon>Micromonospora</taxon>
    </lineage>
</organism>
<keyword evidence="2" id="KW-1185">Reference proteome</keyword>
<sequence length="152" mass="16399">MTGRMMAVVAATVAIVVATGGCAREPSEPPVERWSRDGRQVDMNEIESYAGLAHCGWQSVRFLDLSWPPGSGTPGQRQYVRDPEGALDRPALQQSFEAEATLPPDAAATGYERDGMALWLADSDAERTAYLVDVASGKVESWPRADPPFGCD</sequence>
<dbReference type="PROSITE" id="PS51257">
    <property type="entry name" value="PROKAR_LIPOPROTEIN"/>
    <property type="match status" value="1"/>
</dbReference>
<dbReference type="Proteomes" id="UP000292274">
    <property type="component" value="Unassembled WGS sequence"/>
</dbReference>
<name>A0A4R0GU39_9ACTN</name>
<evidence type="ECO:0000313" key="1">
    <source>
        <dbReference type="EMBL" id="TCB99078.1"/>
    </source>
</evidence>
<comment type="caution">
    <text evidence="1">The sequence shown here is derived from an EMBL/GenBank/DDBJ whole genome shotgun (WGS) entry which is preliminary data.</text>
</comment>
<gene>
    <name evidence="1" type="ORF">E0H26_06645</name>
</gene>
<dbReference type="AlphaFoldDB" id="A0A4R0GU39"/>
<accession>A0A4R0GU39</accession>
<evidence type="ECO:0000313" key="2">
    <source>
        <dbReference type="Proteomes" id="UP000292274"/>
    </source>
</evidence>
<protein>
    <submittedName>
        <fullName evidence="1">Uncharacterized protein</fullName>
    </submittedName>
</protein>
<proteinExistence type="predicted"/>